<feature type="compositionally biased region" description="Acidic residues" evidence="1">
    <location>
        <begin position="66"/>
        <end position="86"/>
    </location>
</feature>
<accession>A0A1Q3F9D8</accession>
<feature type="region of interest" description="Disordered" evidence="1">
    <location>
        <begin position="64"/>
        <end position="89"/>
    </location>
</feature>
<feature type="region of interest" description="Disordered" evidence="1">
    <location>
        <begin position="170"/>
        <end position="210"/>
    </location>
</feature>
<proteinExistence type="predicted"/>
<organism evidence="2">
    <name type="scientific">Culex tarsalis</name>
    <name type="common">Encephalitis mosquito</name>
    <dbReference type="NCBI Taxonomy" id="7177"/>
    <lineage>
        <taxon>Eukaryota</taxon>
        <taxon>Metazoa</taxon>
        <taxon>Ecdysozoa</taxon>
        <taxon>Arthropoda</taxon>
        <taxon>Hexapoda</taxon>
        <taxon>Insecta</taxon>
        <taxon>Pterygota</taxon>
        <taxon>Neoptera</taxon>
        <taxon>Endopterygota</taxon>
        <taxon>Diptera</taxon>
        <taxon>Nematocera</taxon>
        <taxon>Culicoidea</taxon>
        <taxon>Culicidae</taxon>
        <taxon>Culicinae</taxon>
        <taxon>Culicini</taxon>
        <taxon>Culex</taxon>
        <taxon>Culex</taxon>
    </lineage>
</organism>
<protein>
    <submittedName>
        <fullName evidence="2">Uncharacterized protein</fullName>
    </submittedName>
</protein>
<name>A0A1Q3F9D8_CULTA</name>
<sequence length="210" mass="23866">MEQHSSRFRAQGERVNNSAGTAITTNTFQIWETTVRLARIRTLMDHLCAANDENDELIYCLREPNEPIEDTPEDTSNDTDPDEEDGSINSIIKDIRSRPRTRGAVKMIFYNRLAMISDKLTQDIKFRSENAEFFDDLELVLSRMSDEAAEITKREIMKYLAEAKERLAKKDRERQQLLQQQQQQQNFDGAPSGSSLAGSSSSSSSSSSTF</sequence>
<dbReference type="EMBL" id="GFDL01010927">
    <property type="protein sequence ID" value="JAV24118.1"/>
    <property type="molecule type" value="Transcribed_RNA"/>
</dbReference>
<feature type="compositionally biased region" description="Low complexity" evidence="1">
    <location>
        <begin position="192"/>
        <end position="210"/>
    </location>
</feature>
<dbReference type="AlphaFoldDB" id="A0A1Q3F9D8"/>
<reference evidence="2" key="1">
    <citation type="submission" date="2017-01" db="EMBL/GenBank/DDBJ databases">
        <title>A deep insight into the sialotranscriptome of adult male and female Cluex tarsalis mosquitoes.</title>
        <authorList>
            <person name="Ribeiro J.M."/>
            <person name="Moreira F."/>
            <person name="Bernard K.A."/>
            <person name="Calvo E."/>
        </authorList>
    </citation>
    <scope>NUCLEOTIDE SEQUENCE</scope>
    <source>
        <strain evidence="2">Kern County</strain>
        <tissue evidence="2">Salivary glands</tissue>
    </source>
</reference>
<evidence type="ECO:0000256" key="1">
    <source>
        <dbReference type="SAM" id="MobiDB-lite"/>
    </source>
</evidence>
<feature type="compositionally biased region" description="Low complexity" evidence="1">
    <location>
        <begin position="176"/>
        <end position="185"/>
    </location>
</feature>
<evidence type="ECO:0000313" key="2">
    <source>
        <dbReference type="EMBL" id="JAV24118.1"/>
    </source>
</evidence>